<reference evidence="1 2" key="1">
    <citation type="submission" date="2019-04" db="EMBL/GenBank/DDBJ databases">
        <title>Microbes associate with the intestines of laboratory mice.</title>
        <authorList>
            <person name="Navarre W."/>
            <person name="Wong E."/>
            <person name="Huang K."/>
            <person name="Tropini C."/>
            <person name="Ng K."/>
            <person name="Yu B."/>
        </authorList>
    </citation>
    <scope>NUCLEOTIDE SEQUENCE [LARGE SCALE GENOMIC DNA]</scope>
    <source>
        <strain evidence="1 2">NM39_I3</strain>
    </source>
</reference>
<protein>
    <submittedName>
        <fullName evidence="1">Uncharacterized protein</fullName>
    </submittedName>
</protein>
<comment type="caution">
    <text evidence="1">The sequence shown here is derived from an EMBL/GenBank/DDBJ whole genome shotgun (WGS) entry which is preliminary data.</text>
</comment>
<name>A0A4V3RPV7_PARDI</name>
<proteinExistence type="predicted"/>
<dbReference type="AlphaFoldDB" id="A0A4V3RPV7"/>
<dbReference type="Proteomes" id="UP000310032">
    <property type="component" value="Unassembled WGS sequence"/>
</dbReference>
<dbReference type="EMBL" id="SRYM01000034">
    <property type="protein sequence ID" value="TGY56550.1"/>
    <property type="molecule type" value="Genomic_DNA"/>
</dbReference>
<evidence type="ECO:0000313" key="1">
    <source>
        <dbReference type="EMBL" id="TGY56550.1"/>
    </source>
</evidence>
<sequence>MLKTICKDAFVTVSGGGVSYSVYKGTTCRTCAESEPLGQGEYEAGGFPQYGNATDRGTGGMGKRYYIGDHWYFEFPHLKDIYASTSNLNVMEKSSLEYALQTITKRPADFSKVYQKLLATKKLIKFQINPKAISNAQYNKDNISIEFKDSYAIDGDMLMEELLHAAQHLVYYGEAMDNKYKDYEFEVKCFWDCSYWIAYIYDGLDYPAPMYYATITDSSILSDYEPFIEKIYQAGFFSRTNLATYNSIADKWKGYNGMHISNFTPKMILDILGRARPPLKQ</sequence>
<evidence type="ECO:0000313" key="2">
    <source>
        <dbReference type="Proteomes" id="UP000310032"/>
    </source>
</evidence>
<dbReference type="RefSeq" id="WP_135959452.1">
    <property type="nucleotide sequence ID" value="NZ_SRYM01000034.1"/>
</dbReference>
<organism evidence="1 2">
    <name type="scientific">Parabacteroides distasonis</name>
    <dbReference type="NCBI Taxonomy" id="823"/>
    <lineage>
        <taxon>Bacteria</taxon>
        <taxon>Pseudomonadati</taxon>
        <taxon>Bacteroidota</taxon>
        <taxon>Bacteroidia</taxon>
        <taxon>Bacteroidales</taxon>
        <taxon>Tannerellaceae</taxon>
        <taxon>Parabacteroides</taxon>
    </lineage>
</organism>
<gene>
    <name evidence="1" type="ORF">E5342_11930</name>
</gene>
<accession>A0A4V3RPV7</accession>